<evidence type="ECO:0000256" key="5">
    <source>
        <dbReference type="SAM" id="Phobius"/>
    </source>
</evidence>
<dbReference type="PANTHER" id="PTHR42718:SF39">
    <property type="entry name" value="ACTINORHODIN TRANSPORTER-RELATED"/>
    <property type="match status" value="1"/>
</dbReference>
<dbReference type="Proteomes" id="UP000766570">
    <property type="component" value="Unassembled WGS sequence"/>
</dbReference>
<evidence type="ECO:0000256" key="2">
    <source>
        <dbReference type="ARBA" id="ARBA00022692"/>
    </source>
</evidence>
<dbReference type="PRINTS" id="PR01036">
    <property type="entry name" value="TCRTETB"/>
</dbReference>
<dbReference type="Gene3D" id="1.20.1250.20">
    <property type="entry name" value="MFS general substrate transporter like domains"/>
    <property type="match status" value="1"/>
</dbReference>
<keyword evidence="2 5" id="KW-0812">Transmembrane</keyword>
<feature type="transmembrane region" description="Helical" evidence="5">
    <location>
        <begin position="258"/>
        <end position="276"/>
    </location>
</feature>
<keyword evidence="8" id="KW-1185">Reference proteome</keyword>
<evidence type="ECO:0000256" key="3">
    <source>
        <dbReference type="ARBA" id="ARBA00022989"/>
    </source>
</evidence>
<sequence length="495" mass="51634">MHDRTPEAPVPTPDPARWRVLAVLLATLFMMMISVSIVNVVLPSVQVGLGATQADLQWVLAGYALTFGVLLVAAGRAGDVYGRGAIFLAGVLLFTLSSVAAGMAADPLALNVARAVQGIGSGLINPQIMGMIQHYFRGKERGRAYGSVGTVLGLSVALGPLLGGTLIAWLGPDAGWRWTFLINVPVGVVAVVLALRWFPRPLFTGARARSRQAARSLAPGTGGPVAKRTDMDPVGGVLLGLGVLAVLLPFVQGRQTPWVWWLLPTGLAVVAGWVLWEKNYAARGKSPMVDLGLFRIGSYSMGTAVAGLYFVGMPSVWVLVAIYVQQGQGFSALQAGLLGLPAAACTAVGSHLAGMRVMEYGRKIVISGIGCALAGLLICIAVIELHARGMIGMWWLLAGLAFLGLAQGAVISPNQALTMLEVPLKSVGSAAGVMQTSQRIGTAVGMAMITAVFFAVLAASDWDVAMRVGLAAIAVVVLATLCVALADQRRRAREG</sequence>
<comment type="caution">
    <text evidence="7">The sequence shown here is derived from an EMBL/GenBank/DDBJ whole genome shotgun (WGS) entry which is preliminary data.</text>
</comment>
<feature type="transmembrane region" description="Helical" evidence="5">
    <location>
        <begin position="20"/>
        <end position="44"/>
    </location>
</feature>
<feature type="transmembrane region" description="Helical" evidence="5">
    <location>
        <begin position="144"/>
        <end position="170"/>
    </location>
</feature>
<proteinExistence type="predicted"/>
<dbReference type="Gene3D" id="1.20.1720.10">
    <property type="entry name" value="Multidrug resistance protein D"/>
    <property type="match status" value="1"/>
</dbReference>
<dbReference type="PROSITE" id="PS50850">
    <property type="entry name" value="MFS"/>
    <property type="match status" value="1"/>
</dbReference>
<evidence type="ECO:0000313" key="7">
    <source>
        <dbReference type="EMBL" id="MBP2374313.1"/>
    </source>
</evidence>
<name>A0ABS4WDU5_9MICC</name>
<feature type="transmembrane region" description="Helical" evidence="5">
    <location>
        <begin position="330"/>
        <end position="352"/>
    </location>
</feature>
<reference evidence="7 8" key="1">
    <citation type="submission" date="2021-03" db="EMBL/GenBank/DDBJ databases">
        <title>Sequencing the genomes of 1000 actinobacteria strains.</title>
        <authorList>
            <person name="Klenk H.-P."/>
        </authorList>
    </citation>
    <scope>NUCLEOTIDE SEQUENCE [LARGE SCALE GENOMIC DNA]</scope>
    <source>
        <strain evidence="7 8">DSM 15454</strain>
    </source>
</reference>
<dbReference type="SUPFAM" id="SSF103473">
    <property type="entry name" value="MFS general substrate transporter"/>
    <property type="match status" value="1"/>
</dbReference>
<dbReference type="CDD" id="cd17321">
    <property type="entry name" value="MFS_MMR_MDR_like"/>
    <property type="match status" value="1"/>
</dbReference>
<protein>
    <submittedName>
        <fullName evidence="7">MFS family permease</fullName>
    </submittedName>
</protein>
<feature type="transmembrane region" description="Helical" evidence="5">
    <location>
        <begin position="111"/>
        <end position="132"/>
    </location>
</feature>
<dbReference type="Pfam" id="PF07690">
    <property type="entry name" value="MFS_1"/>
    <property type="match status" value="1"/>
</dbReference>
<feature type="transmembrane region" description="Helical" evidence="5">
    <location>
        <begin position="56"/>
        <end position="74"/>
    </location>
</feature>
<evidence type="ECO:0000259" key="6">
    <source>
        <dbReference type="PROSITE" id="PS50850"/>
    </source>
</evidence>
<dbReference type="InterPro" id="IPR011701">
    <property type="entry name" value="MFS"/>
</dbReference>
<accession>A0ABS4WDU5</accession>
<feature type="domain" description="Major facilitator superfamily (MFS) profile" evidence="6">
    <location>
        <begin position="20"/>
        <end position="491"/>
    </location>
</feature>
<dbReference type="PANTHER" id="PTHR42718">
    <property type="entry name" value="MAJOR FACILITATOR SUPERFAMILY MULTIDRUG TRANSPORTER MFSC"/>
    <property type="match status" value="1"/>
</dbReference>
<feature type="transmembrane region" description="Helical" evidence="5">
    <location>
        <begin position="234"/>
        <end position="252"/>
    </location>
</feature>
<comment type="subcellular location">
    <subcellularLocation>
        <location evidence="1">Cell membrane</location>
        <topology evidence="1">Multi-pass membrane protein</topology>
    </subcellularLocation>
</comment>
<feature type="transmembrane region" description="Helical" evidence="5">
    <location>
        <begin position="296"/>
        <end position="324"/>
    </location>
</feature>
<dbReference type="InterPro" id="IPR020846">
    <property type="entry name" value="MFS_dom"/>
</dbReference>
<dbReference type="EMBL" id="JAGIOE010000001">
    <property type="protein sequence ID" value="MBP2374313.1"/>
    <property type="molecule type" value="Genomic_DNA"/>
</dbReference>
<evidence type="ECO:0000256" key="4">
    <source>
        <dbReference type="ARBA" id="ARBA00023136"/>
    </source>
</evidence>
<feature type="transmembrane region" description="Helical" evidence="5">
    <location>
        <begin position="440"/>
        <end position="459"/>
    </location>
</feature>
<evidence type="ECO:0000313" key="8">
    <source>
        <dbReference type="Proteomes" id="UP000766570"/>
    </source>
</evidence>
<keyword evidence="3 5" id="KW-1133">Transmembrane helix</keyword>
<feature type="transmembrane region" description="Helical" evidence="5">
    <location>
        <begin position="465"/>
        <end position="486"/>
    </location>
</feature>
<feature type="transmembrane region" description="Helical" evidence="5">
    <location>
        <begin position="176"/>
        <end position="198"/>
    </location>
</feature>
<organism evidence="7 8">
    <name type="scientific">Paeniglutamicibacter psychrophenolicus</name>
    <dbReference type="NCBI Taxonomy" id="257454"/>
    <lineage>
        <taxon>Bacteria</taxon>
        <taxon>Bacillati</taxon>
        <taxon>Actinomycetota</taxon>
        <taxon>Actinomycetes</taxon>
        <taxon>Micrococcales</taxon>
        <taxon>Micrococcaceae</taxon>
        <taxon>Paeniglutamicibacter</taxon>
    </lineage>
</organism>
<feature type="transmembrane region" description="Helical" evidence="5">
    <location>
        <begin position="393"/>
        <end position="411"/>
    </location>
</feature>
<evidence type="ECO:0000256" key="1">
    <source>
        <dbReference type="ARBA" id="ARBA00004651"/>
    </source>
</evidence>
<gene>
    <name evidence="7" type="ORF">JOF46_002225</name>
</gene>
<dbReference type="InterPro" id="IPR036259">
    <property type="entry name" value="MFS_trans_sf"/>
</dbReference>
<feature type="transmembrane region" description="Helical" evidence="5">
    <location>
        <begin position="86"/>
        <end position="105"/>
    </location>
</feature>
<feature type="transmembrane region" description="Helical" evidence="5">
    <location>
        <begin position="364"/>
        <end position="387"/>
    </location>
</feature>
<keyword evidence="4 5" id="KW-0472">Membrane</keyword>
<dbReference type="RefSeq" id="WP_209907345.1">
    <property type="nucleotide sequence ID" value="NZ_BAAAMI010000006.1"/>
</dbReference>